<evidence type="ECO:0000313" key="8">
    <source>
        <dbReference type="Proteomes" id="UP001445335"/>
    </source>
</evidence>
<reference evidence="7 8" key="1">
    <citation type="journal article" date="2024" name="Nat. Commun.">
        <title>Phylogenomics reveals the evolutionary origins of lichenization in chlorophyte algae.</title>
        <authorList>
            <person name="Puginier C."/>
            <person name="Libourel C."/>
            <person name="Otte J."/>
            <person name="Skaloud P."/>
            <person name="Haon M."/>
            <person name="Grisel S."/>
            <person name="Petersen M."/>
            <person name="Berrin J.G."/>
            <person name="Delaux P.M."/>
            <person name="Dal Grande F."/>
            <person name="Keller J."/>
        </authorList>
    </citation>
    <scope>NUCLEOTIDE SEQUENCE [LARGE SCALE GENOMIC DNA]</scope>
    <source>
        <strain evidence="7 8">SAG 245.80</strain>
    </source>
</reference>
<dbReference type="Pfam" id="PF02485">
    <property type="entry name" value="Branch"/>
    <property type="match status" value="1"/>
</dbReference>
<keyword evidence="3" id="KW-0808">Transferase</keyword>
<comment type="subcellular location">
    <subcellularLocation>
        <location evidence="1">Membrane</location>
        <topology evidence="1">Single-pass type II membrane protein</topology>
    </subcellularLocation>
</comment>
<feature type="compositionally biased region" description="Low complexity" evidence="6">
    <location>
        <begin position="11"/>
        <end position="49"/>
    </location>
</feature>
<proteinExistence type="predicted"/>
<keyword evidence="5" id="KW-0325">Glycoprotein</keyword>
<dbReference type="PANTHER" id="PTHR31042">
    <property type="entry name" value="CORE-2/I-BRANCHING BETA-1,6-N-ACETYLGLUCOSAMINYLTRANSFERASE FAMILY PROTEIN-RELATED"/>
    <property type="match status" value="1"/>
</dbReference>
<evidence type="ECO:0000256" key="2">
    <source>
        <dbReference type="ARBA" id="ARBA00022676"/>
    </source>
</evidence>
<dbReference type="AlphaFoldDB" id="A0AAW1SFG1"/>
<feature type="region of interest" description="Disordered" evidence="6">
    <location>
        <begin position="1"/>
        <end position="49"/>
    </location>
</feature>
<gene>
    <name evidence="7" type="ORF">WJX81_000030</name>
</gene>
<accession>A0AAW1SFG1</accession>
<evidence type="ECO:0000256" key="5">
    <source>
        <dbReference type="ARBA" id="ARBA00023180"/>
    </source>
</evidence>
<evidence type="ECO:0000256" key="1">
    <source>
        <dbReference type="ARBA" id="ARBA00004606"/>
    </source>
</evidence>
<keyword evidence="8" id="KW-1185">Reference proteome</keyword>
<name>A0AAW1SFG1_9CHLO</name>
<organism evidence="7 8">
    <name type="scientific">Elliptochloris bilobata</name>
    <dbReference type="NCBI Taxonomy" id="381761"/>
    <lineage>
        <taxon>Eukaryota</taxon>
        <taxon>Viridiplantae</taxon>
        <taxon>Chlorophyta</taxon>
        <taxon>core chlorophytes</taxon>
        <taxon>Trebouxiophyceae</taxon>
        <taxon>Trebouxiophyceae incertae sedis</taxon>
        <taxon>Elliptochloris clade</taxon>
        <taxon>Elliptochloris</taxon>
    </lineage>
</organism>
<dbReference type="EMBL" id="JALJOU010000003">
    <property type="protein sequence ID" value="KAK9845205.1"/>
    <property type="molecule type" value="Genomic_DNA"/>
</dbReference>
<protein>
    <submittedName>
        <fullName evidence="7">Uncharacterized protein</fullName>
    </submittedName>
</protein>
<evidence type="ECO:0000256" key="6">
    <source>
        <dbReference type="SAM" id="MobiDB-lite"/>
    </source>
</evidence>
<dbReference type="GO" id="GO:0016757">
    <property type="term" value="F:glycosyltransferase activity"/>
    <property type="evidence" value="ECO:0007669"/>
    <property type="project" value="UniProtKB-KW"/>
</dbReference>
<evidence type="ECO:0000256" key="3">
    <source>
        <dbReference type="ARBA" id="ARBA00022679"/>
    </source>
</evidence>
<keyword evidence="2" id="KW-0328">Glycosyltransferase</keyword>
<dbReference type="InterPro" id="IPR003406">
    <property type="entry name" value="Glyco_trans_14"/>
</dbReference>
<evidence type="ECO:0000313" key="7">
    <source>
        <dbReference type="EMBL" id="KAK9845205.1"/>
    </source>
</evidence>
<keyword evidence="4" id="KW-0472">Membrane</keyword>
<evidence type="ECO:0000256" key="4">
    <source>
        <dbReference type="ARBA" id="ARBA00023136"/>
    </source>
</evidence>
<comment type="caution">
    <text evidence="7">The sequence shown here is derived from an EMBL/GenBank/DDBJ whole genome shotgun (WGS) entry which is preliminary data.</text>
</comment>
<sequence length="477" mass="50054">MLGLGSEATDAANASAQAPGAAAAPSGSAGGSAPAPAANSDPDPAAAAAATPRGALATAAAHACGTALGIPQVALMFLTKGPLPHAALWAAWLGQAAGLLPADCAAASACSAAAAPGARRKALEGLLRSCVQGGSALVERQQLFSVYVHVPPGAELEDATGLFTPYVIEQRVATSWGSFSLAQAVKNMLAAALEEPRNQRFLLLSESCAPLYPPAVVYQQAMYTSKSKINSCTGDPDWPLDTYRFERPMGPMTAGRLTKDMWRKSHQWMGLVRKHAQTAVDDVEIARAFEEHCWNGYDPRGPDGWRSCYSDEHYFPTLLAINGMEQETDCAGRLTSTDWCHTPDGERCRGAASLHPREYFAQDISPALLQRLRAPAGRACDPAAALASAVGGFTNAAALAAGSNCTGGLPQPALLGPHCPLFARKFANDSAPHTLQALLGLLTREQVDIMRAHAAGAGRYSEGGPGRMMKREARRMR</sequence>
<dbReference type="GO" id="GO:0016020">
    <property type="term" value="C:membrane"/>
    <property type="evidence" value="ECO:0007669"/>
    <property type="project" value="UniProtKB-SubCell"/>
</dbReference>
<dbReference type="PANTHER" id="PTHR31042:SF145">
    <property type="entry name" value="CORE-2_I-BRANCHING BETA-1,6-N-ACETYLGLUCOSAMINYLTRANSFERASE FAMILY PROTEIN"/>
    <property type="match status" value="1"/>
</dbReference>
<dbReference type="Proteomes" id="UP001445335">
    <property type="component" value="Unassembled WGS sequence"/>
</dbReference>
<dbReference type="InterPro" id="IPR044174">
    <property type="entry name" value="BC10-like"/>
</dbReference>